<comment type="subcellular location">
    <subcellularLocation>
        <location evidence="9">Cell membrane</location>
        <topology evidence="9">Peripheral membrane protein</topology>
        <orientation evidence="9">Cytoplasmic side</orientation>
    </subcellularLocation>
    <subcellularLocation>
        <location evidence="9">Cytoplasm</location>
    </subcellularLocation>
</comment>
<dbReference type="GO" id="GO:0005886">
    <property type="term" value="C:plasma membrane"/>
    <property type="evidence" value="ECO:0007669"/>
    <property type="project" value="UniProtKB-SubCell"/>
</dbReference>
<evidence type="ECO:0000256" key="4">
    <source>
        <dbReference type="ARBA" id="ARBA00022801"/>
    </source>
</evidence>
<dbReference type="PANTHER" id="PTHR43134:SF1">
    <property type="entry name" value="SIGNAL RECOGNITION PARTICLE RECEPTOR SUBUNIT ALPHA"/>
    <property type="match status" value="1"/>
</dbReference>
<dbReference type="GO" id="GO:0005737">
    <property type="term" value="C:cytoplasm"/>
    <property type="evidence" value="ECO:0007669"/>
    <property type="project" value="UniProtKB-SubCell"/>
</dbReference>
<protein>
    <recommendedName>
        <fullName evidence="9">Signal recognition particle receptor FtsY</fullName>
        <shortName evidence="9">SRP receptor</shortName>
        <ecNumber evidence="9">3.6.5.4</ecNumber>
    </recommendedName>
</protein>
<dbReference type="SMART" id="SM00962">
    <property type="entry name" value="SRP54"/>
    <property type="match status" value="1"/>
</dbReference>
<reference evidence="12 13" key="1">
    <citation type="journal article" date="2019" name="Nat. Microbiol.">
        <title>Mediterranean grassland soil C-N compound turnover is dependent on rainfall and depth, and is mediated by genomically divergent microorganisms.</title>
        <authorList>
            <person name="Diamond S."/>
            <person name="Andeer P.F."/>
            <person name="Li Z."/>
            <person name="Crits-Christoph A."/>
            <person name="Burstein D."/>
            <person name="Anantharaman K."/>
            <person name="Lane K.R."/>
            <person name="Thomas B.C."/>
            <person name="Pan C."/>
            <person name="Northen T.R."/>
            <person name="Banfield J.F."/>
        </authorList>
    </citation>
    <scope>NUCLEOTIDE SEQUENCE [LARGE SCALE GENOMIC DNA]</scope>
    <source>
        <strain evidence="12">NP_3</strain>
    </source>
</reference>
<gene>
    <name evidence="9 12" type="primary">ftsY</name>
    <name evidence="12" type="ORF">E6H00_06155</name>
</gene>
<comment type="subunit">
    <text evidence="9">Part of the signal recognition particle protein translocation system, which is composed of SRP and FtsY.</text>
</comment>
<dbReference type="SMART" id="SM00963">
    <property type="entry name" value="SRP54_N"/>
    <property type="match status" value="1"/>
</dbReference>
<dbReference type="AlphaFoldDB" id="A0A537K4Z2"/>
<evidence type="ECO:0000256" key="7">
    <source>
        <dbReference type="ARBA" id="ARBA00023170"/>
    </source>
</evidence>
<comment type="catalytic activity">
    <reaction evidence="8 9">
        <text>GTP + H2O = GDP + phosphate + H(+)</text>
        <dbReference type="Rhea" id="RHEA:19669"/>
        <dbReference type="ChEBI" id="CHEBI:15377"/>
        <dbReference type="ChEBI" id="CHEBI:15378"/>
        <dbReference type="ChEBI" id="CHEBI:37565"/>
        <dbReference type="ChEBI" id="CHEBI:43474"/>
        <dbReference type="ChEBI" id="CHEBI:58189"/>
        <dbReference type="EC" id="3.6.5.4"/>
    </reaction>
</comment>
<organism evidence="12 13">
    <name type="scientific">Candidatus Segetimicrobium genomatis</name>
    <dbReference type="NCBI Taxonomy" id="2569760"/>
    <lineage>
        <taxon>Bacteria</taxon>
        <taxon>Bacillati</taxon>
        <taxon>Candidatus Sysuimicrobiota</taxon>
        <taxon>Candidatus Sysuimicrobiia</taxon>
        <taxon>Candidatus Sysuimicrobiales</taxon>
        <taxon>Candidatus Segetimicrobiaceae</taxon>
        <taxon>Candidatus Segetimicrobium</taxon>
    </lineage>
</organism>
<dbReference type="InterPro" id="IPR003593">
    <property type="entry name" value="AAA+_ATPase"/>
</dbReference>
<dbReference type="GO" id="GO:0006614">
    <property type="term" value="P:SRP-dependent cotranslational protein targeting to membrane"/>
    <property type="evidence" value="ECO:0007669"/>
    <property type="project" value="InterPro"/>
</dbReference>
<keyword evidence="4 9" id="KW-0378">Hydrolase</keyword>
<feature type="compositionally biased region" description="Low complexity" evidence="10">
    <location>
        <begin position="1"/>
        <end position="14"/>
    </location>
</feature>
<dbReference type="InterPro" id="IPR036225">
    <property type="entry name" value="SRP/SRP_N"/>
</dbReference>
<dbReference type="PANTHER" id="PTHR43134">
    <property type="entry name" value="SIGNAL RECOGNITION PARTICLE RECEPTOR SUBUNIT ALPHA"/>
    <property type="match status" value="1"/>
</dbReference>
<evidence type="ECO:0000256" key="9">
    <source>
        <dbReference type="HAMAP-Rule" id="MF_00920"/>
    </source>
</evidence>
<keyword evidence="3 9" id="KW-0547">Nucleotide-binding</keyword>
<feature type="binding site" evidence="9">
    <location>
        <begin position="222"/>
        <end position="226"/>
    </location>
    <ligand>
        <name>GTP</name>
        <dbReference type="ChEBI" id="CHEBI:37565"/>
    </ligand>
</feature>
<dbReference type="PROSITE" id="PS00300">
    <property type="entry name" value="SRP54"/>
    <property type="match status" value="1"/>
</dbReference>
<evidence type="ECO:0000313" key="12">
    <source>
        <dbReference type="EMBL" id="TMI90616.1"/>
    </source>
</evidence>
<dbReference type="Pfam" id="PF02881">
    <property type="entry name" value="SRP54_N"/>
    <property type="match status" value="1"/>
</dbReference>
<evidence type="ECO:0000256" key="2">
    <source>
        <dbReference type="ARBA" id="ARBA00022490"/>
    </source>
</evidence>
<dbReference type="SMART" id="SM00382">
    <property type="entry name" value="AAA"/>
    <property type="match status" value="1"/>
</dbReference>
<evidence type="ECO:0000256" key="6">
    <source>
        <dbReference type="ARBA" id="ARBA00023136"/>
    </source>
</evidence>
<evidence type="ECO:0000259" key="11">
    <source>
        <dbReference type="PROSITE" id="PS00300"/>
    </source>
</evidence>
<evidence type="ECO:0000256" key="5">
    <source>
        <dbReference type="ARBA" id="ARBA00023134"/>
    </source>
</evidence>
<keyword evidence="2 9" id="KW-0963">Cytoplasm</keyword>
<name>A0A537K4Z2_9BACT</name>
<dbReference type="Pfam" id="PF00448">
    <property type="entry name" value="SRP54"/>
    <property type="match status" value="1"/>
</dbReference>
<keyword evidence="1 9" id="KW-1003">Cell membrane</keyword>
<dbReference type="HAMAP" id="MF_00920">
    <property type="entry name" value="FtsY"/>
    <property type="match status" value="1"/>
</dbReference>
<dbReference type="InterPro" id="IPR004390">
    <property type="entry name" value="SR_rcpt_FtsY"/>
</dbReference>
<dbReference type="FunFam" id="3.40.50.300:FF:000053">
    <property type="entry name" value="Signal recognition particle receptor FtsY"/>
    <property type="match status" value="1"/>
</dbReference>
<dbReference type="Gene3D" id="3.40.50.300">
    <property type="entry name" value="P-loop containing nucleotide triphosphate hydrolases"/>
    <property type="match status" value="1"/>
</dbReference>
<comment type="caution">
    <text evidence="12">The sequence shown here is derived from an EMBL/GenBank/DDBJ whole genome shotgun (WGS) entry which is preliminary data.</text>
</comment>
<keyword evidence="5 9" id="KW-0342">GTP-binding</keyword>
<sequence>MGSPGDPADGSPAGPAGGSPAGPAGGSPAGPAGGSLPGWLGRLRAGLARTRQSLTARVDDLLGRGVDERFYEELEETLVQADLGVRTATTVIARLRARVRSGAVSPDALRLELRAIVTAALGEPAALVLTPPPAAVILLGTNGSGKTTTAGKLAARLRGEGRKVLVAAADTFRAAAIDQLGIWAARAGVEVIQHQAGADPAAVVYDAAQAVRARHIDVLIVDTAGRLHTKTNLMAELTKLDRVLRRELPAAPVEVLLVLDANTGQNGIAQARQFKAALPVTGIVLTKLDGTARGGVVVAIAEDLGLPVKLIGFGEGPDDLQPFDPRAFAEALFVPDARPA</sequence>
<dbReference type="GO" id="GO:0005525">
    <property type="term" value="F:GTP binding"/>
    <property type="evidence" value="ECO:0007669"/>
    <property type="project" value="UniProtKB-UniRule"/>
</dbReference>
<evidence type="ECO:0000256" key="10">
    <source>
        <dbReference type="SAM" id="MobiDB-lite"/>
    </source>
</evidence>
<dbReference type="GO" id="GO:0003924">
    <property type="term" value="F:GTPase activity"/>
    <property type="evidence" value="ECO:0007669"/>
    <property type="project" value="UniProtKB-UniRule"/>
</dbReference>
<dbReference type="InterPro" id="IPR013822">
    <property type="entry name" value="Signal_recog_particl_SRP54_hlx"/>
</dbReference>
<dbReference type="EC" id="3.6.5.4" evidence="9"/>
<evidence type="ECO:0000256" key="1">
    <source>
        <dbReference type="ARBA" id="ARBA00022475"/>
    </source>
</evidence>
<proteinExistence type="inferred from homology"/>
<feature type="region of interest" description="Disordered" evidence="10">
    <location>
        <begin position="1"/>
        <end position="36"/>
    </location>
</feature>
<accession>A0A537K4Z2</accession>
<feature type="binding site" evidence="9">
    <location>
        <begin position="140"/>
        <end position="147"/>
    </location>
    <ligand>
        <name>GTP</name>
        <dbReference type="ChEBI" id="CHEBI:37565"/>
    </ligand>
</feature>
<comment type="function">
    <text evidence="9">Involved in targeting and insertion of nascent membrane proteins into the cytoplasmic membrane. Acts as a receptor for the complex formed by the signal recognition particle (SRP) and the ribosome-nascent chain (RNC).</text>
</comment>
<dbReference type="NCBIfam" id="TIGR00064">
    <property type="entry name" value="ftsY"/>
    <property type="match status" value="1"/>
</dbReference>
<feature type="compositionally biased region" description="Gly residues" evidence="10">
    <location>
        <begin position="15"/>
        <end position="36"/>
    </location>
</feature>
<feature type="binding site" evidence="9">
    <location>
        <begin position="286"/>
        <end position="289"/>
    </location>
    <ligand>
        <name>GTP</name>
        <dbReference type="ChEBI" id="CHEBI:37565"/>
    </ligand>
</feature>
<dbReference type="InterPro" id="IPR027417">
    <property type="entry name" value="P-loop_NTPase"/>
</dbReference>
<comment type="similarity">
    <text evidence="9">Belongs to the GTP-binding SRP family. FtsY subfamily.</text>
</comment>
<dbReference type="InterPro" id="IPR042101">
    <property type="entry name" value="SRP54_N_sf"/>
</dbReference>
<evidence type="ECO:0000256" key="8">
    <source>
        <dbReference type="ARBA" id="ARBA00048027"/>
    </source>
</evidence>
<dbReference type="EMBL" id="VBAK01000108">
    <property type="protein sequence ID" value="TMI90616.1"/>
    <property type="molecule type" value="Genomic_DNA"/>
</dbReference>
<dbReference type="Proteomes" id="UP000318509">
    <property type="component" value="Unassembled WGS sequence"/>
</dbReference>
<evidence type="ECO:0000313" key="13">
    <source>
        <dbReference type="Proteomes" id="UP000318509"/>
    </source>
</evidence>
<feature type="domain" description="SRP54-type proteins GTP-binding" evidence="11">
    <location>
        <begin position="307"/>
        <end position="320"/>
    </location>
</feature>
<dbReference type="SUPFAM" id="SSF47364">
    <property type="entry name" value="Domain of the SRP/SRP receptor G-proteins"/>
    <property type="match status" value="1"/>
</dbReference>
<evidence type="ECO:0000256" key="3">
    <source>
        <dbReference type="ARBA" id="ARBA00022741"/>
    </source>
</evidence>
<dbReference type="SUPFAM" id="SSF52540">
    <property type="entry name" value="P-loop containing nucleoside triphosphate hydrolases"/>
    <property type="match status" value="1"/>
</dbReference>
<keyword evidence="6 9" id="KW-0472">Membrane</keyword>
<dbReference type="InterPro" id="IPR000897">
    <property type="entry name" value="SRP54_GTPase_dom"/>
</dbReference>
<keyword evidence="7 9" id="KW-0675">Receptor</keyword>
<dbReference type="Gene3D" id="1.20.120.140">
    <property type="entry name" value="Signal recognition particle SRP54, nucleotide-binding domain"/>
    <property type="match status" value="1"/>
</dbReference>
<dbReference type="GO" id="GO:0005047">
    <property type="term" value="F:signal recognition particle binding"/>
    <property type="evidence" value="ECO:0007669"/>
    <property type="project" value="TreeGrafter"/>
</dbReference>